<evidence type="ECO:0000313" key="2">
    <source>
        <dbReference type="EMBL" id="TLE15622.1"/>
    </source>
</evidence>
<name>A0A099U6I4_9HELI</name>
<dbReference type="Gene3D" id="3.40.50.1240">
    <property type="entry name" value="Phosphoglycerate mutase-like"/>
    <property type="match status" value="1"/>
</dbReference>
<gene>
    <name evidence="1" type="ORF">CDV25_07540</name>
    <name evidence="2" type="ORF">LS72_006705</name>
</gene>
<dbReference type="CDD" id="cd07067">
    <property type="entry name" value="HP_PGM_like"/>
    <property type="match status" value="1"/>
</dbReference>
<evidence type="ECO:0000313" key="3">
    <source>
        <dbReference type="Proteomes" id="UP000029920"/>
    </source>
</evidence>
<proteinExistence type="predicted"/>
<dbReference type="AlphaFoldDB" id="A0A099U6I4"/>
<dbReference type="KEGG" id="had:CDV25_07540"/>
<dbReference type="SMART" id="SM00855">
    <property type="entry name" value="PGAM"/>
    <property type="match status" value="1"/>
</dbReference>
<dbReference type="InterPro" id="IPR013078">
    <property type="entry name" value="His_Pase_superF_clade-1"/>
</dbReference>
<reference evidence="2" key="3">
    <citation type="submission" date="2018-04" db="EMBL/GenBank/DDBJ databases">
        <authorList>
            <person name="Sheh A."/>
            <person name="Shen Z."/>
            <person name="Mannion A.J."/>
            <person name="Fox J.G."/>
        </authorList>
    </citation>
    <scope>NUCLEOTIDE SEQUENCE</scope>
    <source>
        <strain evidence="2">MIT-03-7007</strain>
    </source>
</reference>
<protein>
    <submittedName>
        <fullName evidence="2">Phosphohistidine phosphatase</fullName>
    </submittedName>
</protein>
<evidence type="ECO:0000313" key="4">
    <source>
        <dbReference type="Proteomes" id="UP000244890"/>
    </source>
</evidence>
<dbReference type="EMBL" id="JRPC02000015">
    <property type="protein sequence ID" value="TLE15622.1"/>
    <property type="molecule type" value="Genomic_DNA"/>
</dbReference>
<dbReference type="SUPFAM" id="SSF53254">
    <property type="entry name" value="Phosphoglycerate mutase-like"/>
    <property type="match status" value="1"/>
</dbReference>
<dbReference type="Proteomes" id="UP000029920">
    <property type="component" value="Unassembled WGS sequence"/>
</dbReference>
<dbReference type="InterPro" id="IPR029033">
    <property type="entry name" value="His_PPase_superfam"/>
</dbReference>
<dbReference type="Proteomes" id="UP000244890">
    <property type="component" value="Chromosome"/>
</dbReference>
<reference evidence="1 4" key="2">
    <citation type="submission" date="2017-06" db="EMBL/GenBank/DDBJ databases">
        <title>Complete genome of Helicobacter apodemus.</title>
        <authorList>
            <person name="Cho S."/>
        </authorList>
    </citation>
    <scope>NUCLEOTIDE SEQUENCE [LARGE SCALE GENOMIC DNA]</scope>
    <source>
        <strain evidence="1">SCJK1</strain>
        <strain evidence="4">SNUVETPUB-15-01</strain>
    </source>
</reference>
<organism evidence="2 3">
    <name type="scientific">Helicobacter apodemus</name>
    <dbReference type="NCBI Taxonomy" id="135569"/>
    <lineage>
        <taxon>Bacteria</taxon>
        <taxon>Pseudomonadati</taxon>
        <taxon>Campylobacterota</taxon>
        <taxon>Epsilonproteobacteria</taxon>
        <taxon>Campylobacterales</taxon>
        <taxon>Helicobacteraceae</taxon>
        <taxon>Helicobacter</taxon>
    </lineage>
</organism>
<evidence type="ECO:0000313" key="1">
    <source>
        <dbReference type="EMBL" id="AWI34631.1"/>
    </source>
</evidence>
<dbReference type="EMBL" id="CP021886">
    <property type="protein sequence ID" value="AWI34631.1"/>
    <property type="molecule type" value="Genomic_DNA"/>
</dbReference>
<dbReference type="Pfam" id="PF00300">
    <property type="entry name" value="His_Phos_1"/>
    <property type="match status" value="1"/>
</dbReference>
<accession>A0A099U6I4</accession>
<dbReference type="OrthoDB" id="9810154at2"/>
<reference evidence="2 3" key="1">
    <citation type="journal article" date="2014" name="Genome Announc.">
        <title>Draft genome sequences of eight enterohepatic helicobacter species isolated from both laboratory and wild rodents.</title>
        <authorList>
            <person name="Sheh A."/>
            <person name="Shen Z."/>
            <person name="Fox J.G."/>
        </authorList>
    </citation>
    <scope>NUCLEOTIDE SEQUENCE [LARGE SCALE GENOMIC DNA]</scope>
    <source>
        <strain evidence="2 3">MIT-03-7007</strain>
    </source>
</reference>
<keyword evidence="3" id="KW-1185">Reference proteome</keyword>
<dbReference type="RefSeq" id="WP_034555012.1">
    <property type="nucleotide sequence ID" value="NZ_CP021886.1"/>
</dbReference>
<sequence>MYLVLVRHAKAEDREKWNAKDDLRRPLVKKGVKQAKNIAKYLKKYSIDAIISSLAIRASDTAKYIAAYQKQSTFFLSPSLNPEIGIEGYIKHKEEIQQDWEVVVIVGHEPLIGEFVRHLCGEVSLKISKGCVVELEYKANKWRLVGLKNFKA</sequence>